<dbReference type="GO" id="GO:0003700">
    <property type="term" value="F:DNA-binding transcription factor activity"/>
    <property type="evidence" value="ECO:0007669"/>
    <property type="project" value="InterPro"/>
</dbReference>
<dbReference type="InterPro" id="IPR020449">
    <property type="entry name" value="Tscrpt_reg_AraC-type_HTH"/>
</dbReference>
<dbReference type="SMART" id="SM00342">
    <property type="entry name" value="HTH_ARAC"/>
    <property type="match status" value="1"/>
</dbReference>
<dbReference type="STRING" id="1547283.A9C19_10515"/>
<keyword evidence="2" id="KW-0238">DNA-binding</keyword>
<dbReference type="SUPFAM" id="SSF46689">
    <property type="entry name" value="Homeodomain-like"/>
    <property type="match status" value="2"/>
</dbReference>
<dbReference type="GO" id="GO:0043565">
    <property type="term" value="F:sequence-specific DNA binding"/>
    <property type="evidence" value="ECO:0007669"/>
    <property type="project" value="InterPro"/>
</dbReference>
<evidence type="ECO:0008006" key="9">
    <source>
        <dbReference type="Google" id="ProtNLM"/>
    </source>
</evidence>
<evidence type="ECO:0000256" key="1">
    <source>
        <dbReference type="ARBA" id="ARBA00023015"/>
    </source>
</evidence>
<dbReference type="CDD" id="cd17536">
    <property type="entry name" value="REC_YesN-like"/>
    <property type="match status" value="1"/>
</dbReference>
<evidence type="ECO:0000259" key="6">
    <source>
        <dbReference type="PROSITE" id="PS50110"/>
    </source>
</evidence>
<feature type="domain" description="HTH araC/xylS-type" evidence="5">
    <location>
        <begin position="431"/>
        <end position="529"/>
    </location>
</feature>
<dbReference type="PRINTS" id="PR00032">
    <property type="entry name" value="HTHARAC"/>
</dbReference>
<evidence type="ECO:0000256" key="2">
    <source>
        <dbReference type="ARBA" id="ARBA00023125"/>
    </source>
</evidence>
<feature type="modified residue" description="4-aspartylphosphate" evidence="4">
    <location>
        <position position="55"/>
    </location>
</feature>
<accession>A0A1L3MS32</accession>
<evidence type="ECO:0000313" key="8">
    <source>
        <dbReference type="Proteomes" id="UP000181936"/>
    </source>
</evidence>
<evidence type="ECO:0000259" key="5">
    <source>
        <dbReference type="PROSITE" id="PS01124"/>
    </source>
</evidence>
<dbReference type="SMART" id="SM00448">
    <property type="entry name" value="REC"/>
    <property type="match status" value="1"/>
</dbReference>
<dbReference type="InterPro" id="IPR001789">
    <property type="entry name" value="Sig_transdc_resp-reg_receiver"/>
</dbReference>
<dbReference type="EMBL" id="CP016020">
    <property type="protein sequence ID" value="APH05148.1"/>
    <property type="molecule type" value="Genomic_DNA"/>
</dbReference>
<keyword evidence="3" id="KW-0804">Transcription</keyword>
<evidence type="ECO:0000313" key="7">
    <source>
        <dbReference type="EMBL" id="APH05148.1"/>
    </source>
</evidence>
<evidence type="ECO:0000256" key="4">
    <source>
        <dbReference type="PROSITE-ProRule" id="PRU00169"/>
    </source>
</evidence>
<dbReference type="InterPro" id="IPR011006">
    <property type="entry name" value="CheY-like_superfamily"/>
</dbReference>
<keyword evidence="1" id="KW-0805">Transcription regulation</keyword>
<dbReference type="InterPro" id="IPR009057">
    <property type="entry name" value="Homeodomain-like_sf"/>
</dbReference>
<dbReference type="PANTHER" id="PTHR43280">
    <property type="entry name" value="ARAC-FAMILY TRANSCRIPTIONAL REGULATOR"/>
    <property type="match status" value="1"/>
</dbReference>
<dbReference type="OrthoDB" id="342399at2"/>
<feature type="domain" description="Response regulatory" evidence="6">
    <location>
        <begin position="3"/>
        <end position="120"/>
    </location>
</feature>
<dbReference type="SUPFAM" id="SSF52172">
    <property type="entry name" value="CheY-like"/>
    <property type="match status" value="1"/>
</dbReference>
<reference evidence="7 8" key="1">
    <citation type="journal article" date="2016" name="Sci. Rep.">
        <title>Complete genome sequence and transcriptomic analysis of a novel marine strain Bacillus weihaiensis reveals the mechanism of brown algae degradation.</title>
        <authorList>
            <person name="Zhu Y."/>
            <person name="Chen P."/>
            <person name="Bao Y."/>
            <person name="Men Y."/>
            <person name="Zeng Y."/>
            <person name="Yang J."/>
            <person name="Sun J."/>
            <person name="Sun Y."/>
        </authorList>
    </citation>
    <scope>NUCLEOTIDE SEQUENCE [LARGE SCALE GENOMIC DNA]</scope>
    <source>
        <strain evidence="7 8">Alg07</strain>
    </source>
</reference>
<dbReference type="RefSeq" id="WP_072579941.1">
    <property type="nucleotide sequence ID" value="NZ_CP016020.1"/>
</dbReference>
<evidence type="ECO:0000256" key="3">
    <source>
        <dbReference type="ARBA" id="ARBA00023163"/>
    </source>
</evidence>
<keyword evidence="8" id="KW-1185">Reference proteome</keyword>
<dbReference type="Pfam" id="PF00072">
    <property type="entry name" value="Response_reg"/>
    <property type="match status" value="1"/>
</dbReference>
<sequence>MYEVILVDDDSIVIEFLRKMVPWEELGFKLNDSFHDGSFALEYCKNKMPDVIITDIGMPILDGITFIKKIRDLNSSTHSIILSCHGEFKYAQQALKLGTFEYVLKESMEIETIVNILKRLKNRLDKEKKTRLERYQLKSLLQNNIVSLKSKFLHTYMEQQLTDKWEWEQRGRELGIDLSYQQYVPVICYIDQVEDTIHEYGTLNLLQFSIDNLVSEIISQKGNNFSVFYNDYIFFIFYPLSENDRKDIYDSLLNIKKGIQKYLSCSITSIIGDPSQNTTHLIESLKILVKKSDQRFYYKSGSIAPNEQFQYSTYNLYTFYAEAVQEFKAGIIKEDVEVLEVTIRKWISFIHKNKFQPSIVREWIMKLILDIKLKFNTLENFETTYSASMTDKIIHNIESVYELEEALIIIVKKLVENMNTINEMPKKNEILKAKKYVMMNLDKKITLGEVAAHLHLNPSYFSRLYKQHTNENFIDFVIKTKMERAHELIEQSNVTIDRISEMLGFENKSYFFKTFKKYYGTTPREYKYQLADPLTNNKNVL</sequence>
<protein>
    <recommendedName>
        <fullName evidence="9">DNA-binding response regulator</fullName>
    </recommendedName>
</protein>
<proteinExistence type="predicted"/>
<dbReference type="PANTHER" id="PTHR43280:SF10">
    <property type="entry name" value="REGULATORY PROTEIN POCR"/>
    <property type="match status" value="1"/>
</dbReference>
<dbReference type="InterPro" id="IPR018062">
    <property type="entry name" value="HTH_AraC-typ_CS"/>
</dbReference>
<dbReference type="Proteomes" id="UP000181936">
    <property type="component" value="Chromosome"/>
</dbReference>
<dbReference type="Pfam" id="PF12833">
    <property type="entry name" value="HTH_18"/>
    <property type="match status" value="1"/>
</dbReference>
<dbReference type="InterPro" id="IPR018060">
    <property type="entry name" value="HTH_AraC"/>
</dbReference>
<dbReference type="AlphaFoldDB" id="A0A1L3MS32"/>
<dbReference type="GO" id="GO:0000160">
    <property type="term" value="P:phosphorelay signal transduction system"/>
    <property type="evidence" value="ECO:0007669"/>
    <property type="project" value="InterPro"/>
</dbReference>
<gene>
    <name evidence="7" type="ORF">A9C19_10515</name>
</gene>
<dbReference type="Gene3D" id="1.10.10.60">
    <property type="entry name" value="Homeodomain-like"/>
    <property type="match status" value="2"/>
</dbReference>
<dbReference type="PROSITE" id="PS00041">
    <property type="entry name" value="HTH_ARAC_FAMILY_1"/>
    <property type="match status" value="1"/>
</dbReference>
<dbReference type="KEGG" id="bwh:A9C19_10515"/>
<organism evidence="7 8">
    <name type="scientific">Bacillus weihaiensis</name>
    <dbReference type="NCBI Taxonomy" id="1547283"/>
    <lineage>
        <taxon>Bacteria</taxon>
        <taxon>Bacillati</taxon>
        <taxon>Bacillota</taxon>
        <taxon>Bacilli</taxon>
        <taxon>Bacillales</taxon>
        <taxon>Bacillaceae</taxon>
        <taxon>Bacillus</taxon>
    </lineage>
</organism>
<name>A0A1L3MS32_9BACI</name>
<dbReference type="Gene3D" id="3.40.50.2300">
    <property type="match status" value="1"/>
</dbReference>
<dbReference type="PROSITE" id="PS50110">
    <property type="entry name" value="RESPONSE_REGULATORY"/>
    <property type="match status" value="1"/>
</dbReference>
<dbReference type="PROSITE" id="PS01124">
    <property type="entry name" value="HTH_ARAC_FAMILY_2"/>
    <property type="match status" value="1"/>
</dbReference>
<keyword evidence="4" id="KW-0597">Phosphoprotein</keyword>